<name>A0A0F9P375_9ZZZZ</name>
<reference evidence="1" key="1">
    <citation type="journal article" date="2015" name="Nature">
        <title>Complex archaea that bridge the gap between prokaryotes and eukaryotes.</title>
        <authorList>
            <person name="Spang A."/>
            <person name="Saw J.H."/>
            <person name="Jorgensen S.L."/>
            <person name="Zaremba-Niedzwiedzka K."/>
            <person name="Martijn J."/>
            <person name="Lind A.E."/>
            <person name="van Eijk R."/>
            <person name="Schleper C."/>
            <person name="Guy L."/>
            <person name="Ettema T.J."/>
        </authorList>
    </citation>
    <scope>NUCLEOTIDE SEQUENCE</scope>
</reference>
<proteinExistence type="predicted"/>
<dbReference type="AlphaFoldDB" id="A0A0F9P375"/>
<comment type="caution">
    <text evidence="1">The sequence shown here is derived from an EMBL/GenBank/DDBJ whole genome shotgun (WGS) entry which is preliminary data.</text>
</comment>
<evidence type="ECO:0000313" key="1">
    <source>
        <dbReference type="EMBL" id="KKN18837.1"/>
    </source>
</evidence>
<sequence>MRRANNYSTLTDPIKGVLERDGYVCGHCSKIVHVQPRQRPEDLGGLCKVCSNLICPRCYDDRMRKGKTCCTWQSQMDEIEARDRLLRQVGV</sequence>
<dbReference type="EMBL" id="LAZR01003391">
    <property type="protein sequence ID" value="KKN18837.1"/>
    <property type="molecule type" value="Genomic_DNA"/>
</dbReference>
<organism evidence="1">
    <name type="scientific">marine sediment metagenome</name>
    <dbReference type="NCBI Taxonomy" id="412755"/>
    <lineage>
        <taxon>unclassified sequences</taxon>
        <taxon>metagenomes</taxon>
        <taxon>ecological metagenomes</taxon>
    </lineage>
</organism>
<gene>
    <name evidence="1" type="ORF">LCGC14_0951780</name>
</gene>
<protein>
    <submittedName>
        <fullName evidence="1">Uncharacterized protein</fullName>
    </submittedName>
</protein>
<accession>A0A0F9P375</accession>